<sequence length="91" mass="9741">MAVNINVEQSGSVRPVTVMRAVIASISLATAASGQEDDPNHGVVFVYPTEDQIYHTMDTVNVTYTSPFPTPNLYSFCDGGSRQAAFGRTAV</sequence>
<protein>
    <submittedName>
        <fullName evidence="1">Uncharacterized protein</fullName>
    </submittedName>
</protein>
<dbReference type="Proteomes" id="UP001303760">
    <property type="component" value="Unassembled WGS sequence"/>
</dbReference>
<feature type="non-terminal residue" evidence="1">
    <location>
        <position position="91"/>
    </location>
</feature>
<organism evidence="1 2">
    <name type="scientific">Achaetomium macrosporum</name>
    <dbReference type="NCBI Taxonomy" id="79813"/>
    <lineage>
        <taxon>Eukaryota</taxon>
        <taxon>Fungi</taxon>
        <taxon>Dikarya</taxon>
        <taxon>Ascomycota</taxon>
        <taxon>Pezizomycotina</taxon>
        <taxon>Sordariomycetes</taxon>
        <taxon>Sordariomycetidae</taxon>
        <taxon>Sordariales</taxon>
        <taxon>Chaetomiaceae</taxon>
        <taxon>Achaetomium</taxon>
    </lineage>
</organism>
<dbReference type="AlphaFoldDB" id="A0AAN7H714"/>
<evidence type="ECO:0000313" key="1">
    <source>
        <dbReference type="EMBL" id="KAK4233508.1"/>
    </source>
</evidence>
<evidence type="ECO:0000313" key="2">
    <source>
        <dbReference type="Proteomes" id="UP001303760"/>
    </source>
</evidence>
<gene>
    <name evidence="1" type="ORF">C8A03DRAFT_38779</name>
</gene>
<name>A0AAN7H714_9PEZI</name>
<dbReference type="EMBL" id="MU860540">
    <property type="protein sequence ID" value="KAK4233508.1"/>
    <property type="molecule type" value="Genomic_DNA"/>
</dbReference>
<reference evidence="1" key="2">
    <citation type="submission" date="2023-05" db="EMBL/GenBank/DDBJ databases">
        <authorList>
            <consortium name="Lawrence Berkeley National Laboratory"/>
            <person name="Steindorff A."/>
            <person name="Hensen N."/>
            <person name="Bonometti L."/>
            <person name="Westerberg I."/>
            <person name="Brannstrom I.O."/>
            <person name="Guillou S."/>
            <person name="Cros-Aarteil S."/>
            <person name="Calhoun S."/>
            <person name="Haridas S."/>
            <person name="Kuo A."/>
            <person name="Mondo S."/>
            <person name="Pangilinan J."/>
            <person name="Riley R."/>
            <person name="Labutti K."/>
            <person name="Andreopoulos B."/>
            <person name="Lipzen A."/>
            <person name="Chen C."/>
            <person name="Yanf M."/>
            <person name="Daum C."/>
            <person name="Ng V."/>
            <person name="Clum A."/>
            <person name="Ohm R."/>
            <person name="Martin F."/>
            <person name="Silar P."/>
            <person name="Natvig D."/>
            <person name="Lalanne C."/>
            <person name="Gautier V."/>
            <person name="Ament-Velasquez S.L."/>
            <person name="Kruys A."/>
            <person name="Hutchinson M.I."/>
            <person name="Powell A.J."/>
            <person name="Barry K."/>
            <person name="Miller A.N."/>
            <person name="Grigoriev I.V."/>
            <person name="Debuchy R."/>
            <person name="Gladieux P."/>
            <person name="Thoren M.H."/>
            <person name="Johannesson H."/>
        </authorList>
    </citation>
    <scope>NUCLEOTIDE SEQUENCE</scope>
    <source>
        <strain evidence="1">CBS 532.94</strain>
    </source>
</reference>
<comment type="caution">
    <text evidence="1">The sequence shown here is derived from an EMBL/GenBank/DDBJ whole genome shotgun (WGS) entry which is preliminary data.</text>
</comment>
<proteinExistence type="predicted"/>
<keyword evidence="2" id="KW-1185">Reference proteome</keyword>
<reference evidence="1" key="1">
    <citation type="journal article" date="2023" name="Mol. Phylogenet. Evol.">
        <title>Genome-scale phylogeny and comparative genomics of the fungal order Sordariales.</title>
        <authorList>
            <person name="Hensen N."/>
            <person name="Bonometti L."/>
            <person name="Westerberg I."/>
            <person name="Brannstrom I.O."/>
            <person name="Guillou S."/>
            <person name="Cros-Aarteil S."/>
            <person name="Calhoun S."/>
            <person name="Haridas S."/>
            <person name="Kuo A."/>
            <person name="Mondo S."/>
            <person name="Pangilinan J."/>
            <person name="Riley R."/>
            <person name="LaButti K."/>
            <person name="Andreopoulos B."/>
            <person name="Lipzen A."/>
            <person name="Chen C."/>
            <person name="Yan M."/>
            <person name="Daum C."/>
            <person name="Ng V."/>
            <person name="Clum A."/>
            <person name="Steindorff A."/>
            <person name="Ohm R.A."/>
            <person name="Martin F."/>
            <person name="Silar P."/>
            <person name="Natvig D.O."/>
            <person name="Lalanne C."/>
            <person name="Gautier V."/>
            <person name="Ament-Velasquez S.L."/>
            <person name="Kruys A."/>
            <person name="Hutchinson M.I."/>
            <person name="Powell A.J."/>
            <person name="Barry K."/>
            <person name="Miller A.N."/>
            <person name="Grigoriev I.V."/>
            <person name="Debuchy R."/>
            <person name="Gladieux P."/>
            <person name="Hiltunen Thoren M."/>
            <person name="Johannesson H."/>
        </authorList>
    </citation>
    <scope>NUCLEOTIDE SEQUENCE</scope>
    <source>
        <strain evidence="1">CBS 532.94</strain>
    </source>
</reference>
<accession>A0AAN7H714</accession>